<evidence type="ECO:0008006" key="4">
    <source>
        <dbReference type="Google" id="ProtNLM"/>
    </source>
</evidence>
<organism evidence="2 3">
    <name type="scientific">Streptomyces netropsis</name>
    <name type="common">Streptoverticillium netropsis</name>
    <dbReference type="NCBI Taxonomy" id="55404"/>
    <lineage>
        <taxon>Bacteria</taxon>
        <taxon>Bacillati</taxon>
        <taxon>Actinomycetota</taxon>
        <taxon>Actinomycetes</taxon>
        <taxon>Kitasatosporales</taxon>
        <taxon>Streptomycetaceae</taxon>
        <taxon>Streptomyces</taxon>
    </lineage>
</organism>
<evidence type="ECO:0000313" key="3">
    <source>
        <dbReference type="Proteomes" id="UP000556436"/>
    </source>
</evidence>
<evidence type="ECO:0000313" key="2">
    <source>
        <dbReference type="EMBL" id="MBB4889031.1"/>
    </source>
</evidence>
<keyword evidence="3" id="KW-1185">Reference proteome</keyword>
<name>A0A7W7LG17_STRNE</name>
<dbReference type="EMBL" id="JACHJG010000011">
    <property type="protein sequence ID" value="MBB4889031.1"/>
    <property type="molecule type" value="Genomic_DNA"/>
</dbReference>
<dbReference type="Proteomes" id="UP000556436">
    <property type="component" value="Unassembled WGS sequence"/>
</dbReference>
<comment type="caution">
    <text evidence="2">The sequence shown here is derived from an EMBL/GenBank/DDBJ whole genome shotgun (WGS) entry which is preliminary data.</text>
</comment>
<sequence length="347" mass="37555">MLEAALFQPPVVSPVPLEQLTRALRRAREDFRQVRYTRLASDLPVLLAAVDATREALDGHPRERACAVAAGAYSLAGELAIKLRSEESWVAADRALTAARASGLPAPLGEAARVLSVAMRHAGRHQQAVGLLTRTSRELADDHAPEAQAVRAAMLLTCGYTAAHYGDRTAALDMLGEAESIGQQIPYGPGLDQVTVQATSEQCDSFRMSVFNKLGTPDEGVAVLRRIRPGVFPTAERRARFHTDAARMWHQLDDPRRTWAELRAIEHEAPEEARRPSVRALTTDLMCSSVSLPGPGVRGTHGGGPQLKSPPQGRYVGGRARAGGSPSLCWRWHLPAEEVLKTSAHSV</sequence>
<feature type="compositionally biased region" description="Gly residues" evidence="1">
    <location>
        <begin position="296"/>
        <end position="305"/>
    </location>
</feature>
<feature type="region of interest" description="Disordered" evidence="1">
    <location>
        <begin position="293"/>
        <end position="320"/>
    </location>
</feature>
<evidence type="ECO:0000256" key="1">
    <source>
        <dbReference type="SAM" id="MobiDB-lite"/>
    </source>
</evidence>
<dbReference type="AlphaFoldDB" id="A0A7W7LG17"/>
<dbReference type="RefSeq" id="WP_184737130.1">
    <property type="nucleotide sequence ID" value="NZ_BMRW01000002.1"/>
</dbReference>
<gene>
    <name evidence="2" type="ORF">FHS38_005106</name>
</gene>
<reference evidence="2 3" key="1">
    <citation type="submission" date="2020-08" db="EMBL/GenBank/DDBJ databases">
        <title>Genomic Encyclopedia of Type Strains, Phase III (KMG-III): the genomes of soil and plant-associated and newly described type strains.</title>
        <authorList>
            <person name="Whitman W."/>
        </authorList>
    </citation>
    <scope>NUCLEOTIDE SEQUENCE [LARGE SCALE GENOMIC DNA]</scope>
    <source>
        <strain evidence="2 3">CECT 3265</strain>
    </source>
</reference>
<accession>A0A7W7LG17</accession>
<protein>
    <recommendedName>
        <fullName evidence="4">ATP-dependent transcriptional regulator</fullName>
    </recommendedName>
</protein>
<proteinExistence type="predicted"/>